<evidence type="ECO:0000256" key="2">
    <source>
        <dbReference type="ARBA" id="ARBA00009477"/>
    </source>
</evidence>
<dbReference type="Gene3D" id="2.40.50.100">
    <property type="match status" value="1"/>
</dbReference>
<feature type="domain" description="Multidrug resistance protein MdtA-like barrel-sandwich hybrid" evidence="4">
    <location>
        <begin position="72"/>
        <end position="208"/>
    </location>
</feature>
<dbReference type="InterPro" id="IPR058627">
    <property type="entry name" value="MdtA-like_C"/>
</dbReference>
<feature type="domain" description="Multidrug resistance protein MdtA-like beta-barrel" evidence="5">
    <location>
        <begin position="216"/>
        <end position="299"/>
    </location>
</feature>
<dbReference type="SUPFAM" id="SSF111369">
    <property type="entry name" value="HlyD-like secretion proteins"/>
    <property type="match status" value="1"/>
</dbReference>
<dbReference type="RefSeq" id="WP_200312805.1">
    <property type="nucleotide sequence ID" value="NZ_JAENIM010000047.1"/>
</dbReference>
<proteinExistence type="inferred from homology"/>
<evidence type="ECO:0000313" key="7">
    <source>
        <dbReference type="EMBL" id="MBK1792798.1"/>
    </source>
</evidence>
<dbReference type="GO" id="GO:0046677">
    <property type="term" value="P:response to antibiotic"/>
    <property type="evidence" value="ECO:0007669"/>
    <property type="project" value="TreeGrafter"/>
</dbReference>
<evidence type="ECO:0000259" key="3">
    <source>
        <dbReference type="Pfam" id="PF25876"/>
    </source>
</evidence>
<dbReference type="InterPro" id="IPR058625">
    <property type="entry name" value="MdtA-like_BSH"/>
</dbReference>
<evidence type="ECO:0000313" key="8">
    <source>
        <dbReference type="Proteomes" id="UP000624703"/>
    </source>
</evidence>
<feature type="domain" description="Multidrug resistance protein MdtA-like C-terminal permuted SH3" evidence="6">
    <location>
        <begin position="307"/>
        <end position="366"/>
    </location>
</feature>
<dbReference type="PANTHER" id="PTHR30158">
    <property type="entry name" value="ACRA/E-RELATED COMPONENT OF DRUG EFFLUX TRANSPORTER"/>
    <property type="match status" value="1"/>
</dbReference>
<evidence type="ECO:0000259" key="6">
    <source>
        <dbReference type="Pfam" id="PF25967"/>
    </source>
</evidence>
<dbReference type="Pfam" id="PF25944">
    <property type="entry name" value="Beta-barrel_RND"/>
    <property type="match status" value="1"/>
</dbReference>
<dbReference type="InterPro" id="IPR058624">
    <property type="entry name" value="MdtA-like_HH"/>
</dbReference>
<name>A0A8J7SQ67_9BACT</name>
<dbReference type="Gene3D" id="2.40.30.170">
    <property type="match status" value="1"/>
</dbReference>
<dbReference type="GO" id="GO:0005886">
    <property type="term" value="C:plasma membrane"/>
    <property type="evidence" value="ECO:0007669"/>
    <property type="project" value="TreeGrafter"/>
</dbReference>
<dbReference type="InterPro" id="IPR058626">
    <property type="entry name" value="MdtA-like_b-barrel"/>
</dbReference>
<protein>
    <submittedName>
        <fullName evidence="7">Efflux RND transporter periplasmic adaptor subunit</fullName>
    </submittedName>
</protein>
<gene>
    <name evidence="7" type="ORF">JIN82_16660</name>
</gene>
<feature type="domain" description="Multidrug resistance protein MdtA-like alpha-helical hairpin" evidence="3">
    <location>
        <begin position="105"/>
        <end position="180"/>
    </location>
</feature>
<comment type="similarity">
    <text evidence="2">Belongs to the membrane fusion protein (MFP) (TC 8.A.1) family.</text>
</comment>
<evidence type="ECO:0000259" key="4">
    <source>
        <dbReference type="Pfam" id="PF25917"/>
    </source>
</evidence>
<dbReference type="Pfam" id="PF25967">
    <property type="entry name" value="RND-MFP_C"/>
    <property type="match status" value="1"/>
</dbReference>
<dbReference type="Gene3D" id="1.10.287.470">
    <property type="entry name" value="Helix hairpin bin"/>
    <property type="match status" value="1"/>
</dbReference>
<evidence type="ECO:0000259" key="5">
    <source>
        <dbReference type="Pfam" id="PF25944"/>
    </source>
</evidence>
<comment type="caution">
    <text evidence="7">The sequence shown here is derived from an EMBL/GenBank/DDBJ whole genome shotgun (WGS) entry which is preliminary data.</text>
</comment>
<dbReference type="Pfam" id="PF25917">
    <property type="entry name" value="BSH_RND"/>
    <property type="match status" value="1"/>
</dbReference>
<evidence type="ECO:0000256" key="1">
    <source>
        <dbReference type="ARBA" id="ARBA00004196"/>
    </source>
</evidence>
<dbReference type="Pfam" id="PF25876">
    <property type="entry name" value="HH_MFP_RND"/>
    <property type="match status" value="1"/>
</dbReference>
<organism evidence="7 8">
    <name type="scientific">Persicirhabdus sediminis</name>
    <dbReference type="NCBI Taxonomy" id="454144"/>
    <lineage>
        <taxon>Bacteria</taxon>
        <taxon>Pseudomonadati</taxon>
        <taxon>Verrucomicrobiota</taxon>
        <taxon>Verrucomicrobiia</taxon>
        <taxon>Verrucomicrobiales</taxon>
        <taxon>Verrucomicrobiaceae</taxon>
        <taxon>Persicirhabdus</taxon>
    </lineage>
</organism>
<dbReference type="GO" id="GO:0022857">
    <property type="term" value="F:transmembrane transporter activity"/>
    <property type="evidence" value="ECO:0007669"/>
    <property type="project" value="InterPro"/>
</dbReference>
<dbReference type="NCBIfam" id="TIGR01730">
    <property type="entry name" value="RND_mfp"/>
    <property type="match status" value="1"/>
</dbReference>
<accession>A0A8J7SQ67</accession>
<comment type="subcellular location">
    <subcellularLocation>
        <location evidence="1">Cell envelope</location>
    </subcellularLocation>
</comment>
<dbReference type="Gene3D" id="2.40.420.20">
    <property type="match status" value="1"/>
</dbReference>
<dbReference type="EMBL" id="JAENIM010000047">
    <property type="protein sequence ID" value="MBK1792798.1"/>
    <property type="molecule type" value="Genomic_DNA"/>
</dbReference>
<dbReference type="Proteomes" id="UP000624703">
    <property type="component" value="Unassembled WGS sequence"/>
</dbReference>
<dbReference type="AlphaFoldDB" id="A0A8J7SQ67"/>
<reference evidence="7" key="1">
    <citation type="submission" date="2021-01" db="EMBL/GenBank/DDBJ databases">
        <title>Modified the classification status of verrucomicrobia.</title>
        <authorList>
            <person name="Feng X."/>
        </authorList>
    </citation>
    <scope>NUCLEOTIDE SEQUENCE</scope>
    <source>
        <strain evidence="7">_KCTC 22039</strain>
    </source>
</reference>
<sequence length="384" mass="40496">MKSITLILMILIGGGAGYAIRTLTTDSAPAAPPAAAAGQAAPTAPSVKVLKVEKVLTSPVKEYIAQVHPMESVRLIPQVSGIISAVHFAEGELVEEGELLFSIQPAEYEAQVAQSKAAVARAEATLVRMQKSLSMYTNVDKRSISQYDLDAAEASVAEAEAGVLQAKADLQLAELNLGYTEIKSPITGKIGKTAATVGNYVARGGQALAEIVQVDPIRVVFSMPDSEYLSLMEVLGKSKKAINSAQVKLPNGSLLAELGARDFEDNQMAEGTGSIAVHLRFANEKGLLIPNGLVSVLVRKNLDTKGIMLPQSAVMIDVRGAFVWVLGEGNIAEQKRIELGAMVETRRIVKSGLDEGDVVIVGGLQKVRPGAAVAPEFTEAASQN</sequence>
<dbReference type="InterPro" id="IPR006143">
    <property type="entry name" value="RND_pump_MFP"/>
</dbReference>
<keyword evidence="8" id="KW-1185">Reference proteome</keyword>